<dbReference type="Gene3D" id="2.60.120.260">
    <property type="entry name" value="Galactose-binding domain-like"/>
    <property type="match status" value="1"/>
</dbReference>
<evidence type="ECO:0000313" key="2">
    <source>
        <dbReference type="EMBL" id="WWC64480.1"/>
    </source>
</evidence>
<reference evidence="2" key="2">
    <citation type="submission" date="2013-07" db="EMBL/GenBank/DDBJ databases">
        <authorList>
            <consortium name="The Broad Institute Genome Sequencing Platform"/>
            <person name="Cuomo C."/>
            <person name="Litvintseva A."/>
            <person name="Chen Y."/>
            <person name="Heitman J."/>
            <person name="Sun S."/>
            <person name="Springer D."/>
            <person name="Dromer F."/>
            <person name="Young S.K."/>
            <person name="Zeng Q."/>
            <person name="Gargeya S."/>
            <person name="Fitzgerald M."/>
            <person name="Abouelleil A."/>
            <person name="Alvarado L."/>
            <person name="Berlin A.M."/>
            <person name="Chapman S.B."/>
            <person name="Dewar J."/>
            <person name="Goldberg J."/>
            <person name="Griggs A."/>
            <person name="Gujja S."/>
            <person name="Hansen M."/>
            <person name="Howarth C."/>
            <person name="Imamovic A."/>
            <person name="Larimer J."/>
            <person name="McCowan C."/>
            <person name="Murphy C."/>
            <person name="Pearson M."/>
            <person name="Priest M."/>
            <person name="Roberts A."/>
            <person name="Saif S."/>
            <person name="Shea T."/>
            <person name="Sykes S."/>
            <person name="Wortman J."/>
            <person name="Nusbaum C."/>
            <person name="Birren B."/>
        </authorList>
    </citation>
    <scope>NUCLEOTIDE SEQUENCE</scope>
    <source>
        <strain evidence="2">CBS 10117</strain>
    </source>
</reference>
<dbReference type="GeneID" id="28970190"/>
<organism evidence="1">
    <name type="scientific">Kwoniella dejecticola CBS 10117</name>
    <dbReference type="NCBI Taxonomy" id="1296121"/>
    <lineage>
        <taxon>Eukaryota</taxon>
        <taxon>Fungi</taxon>
        <taxon>Dikarya</taxon>
        <taxon>Basidiomycota</taxon>
        <taxon>Agaricomycotina</taxon>
        <taxon>Tremellomycetes</taxon>
        <taxon>Tremellales</taxon>
        <taxon>Cryptococcaceae</taxon>
        <taxon>Kwoniella</taxon>
    </lineage>
</organism>
<gene>
    <name evidence="1" type="ORF">I303_06491</name>
    <name evidence="2" type="ORF">I303_107090</name>
</gene>
<name>A0A1A5ZYP7_9TREE</name>
<dbReference type="OrthoDB" id="2576082at2759"/>
<keyword evidence="3" id="KW-1185">Reference proteome</keyword>
<reference evidence="1" key="1">
    <citation type="submission" date="2013-07" db="EMBL/GenBank/DDBJ databases">
        <title>The Genome Sequence of Cryptococcus dejecticola CBS10117.</title>
        <authorList>
            <consortium name="The Broad Institute Genome Sequencing Platform"/>
            <person name="Cuomo C."/>
            <person name="Litvintseva A."/>
            <person name="Chen Y."/>
            <person name="Heitman J."/>
            <person name="Sun S."/>
            <person name="Springer D."/>
            <person name="Dromer F."/>
            <person name="Young S.K."/>
            <person name="Zeng Q."/>
            <person name="Gargeya S."/>
            <person name="Fitzgerald M."/>
            <person name="Abouelleil A."/>
            <person name="Alvarado L."/>
            <person name="Berlin A.M."/>
            <person name="Chapman S.B."/>
            <person name="Dewar J."/>
            <person name="Goldberg J."/>
            <person name="Griggs A."/>
            <person name="Gujja S."/>
            <person name="Hansen M."/>
            <person name="Howarth C."/>
            <person name="Imamovic A."/>
            <person name="Larimer J."/>
            <person name="McCowan C."/>
            <person name="Murphy C."/>
            <person name="Pearson M."/>
            <person name="Priest M."/>
            <person name="Roberts A."/>
            <person name="Saif S."/>
            <person name="Shea T."/>
            <person name="Sykes S."/>
            <person name="Wortman J."/>
            <person name="Nusbaum C."/>
            <person name="Birren B."/>
        </authorList>
    </citation>
    <scope>NUCLEOTIDE SEQUENCE [LARGE SCALE GENOMIC DNA]</scope>
    <source>
        <strain evidence="1">CBS 10117</strain>
    </source>
</reference>
<dbReference type="EMBL" id="CP144538">
    <property type="protein sequence ID" value="WWC64480.1"/>
    <property type="molecule type" value="Genomic_DNA"/>
</dbReference>
<dbReference type="RefSeq" id="XP_018260775.1">
    <property type="nucleotide sequence ID" value="XM_018409772.1"/>
</dbReference>
<accession>A0A1A5ZYP7</accession>
<proteinExistence type="predicted"/>
<reference evidence="2" key="3">
    <citation type="submission" date="2024-02" db="EMBL/GenBank/DDBJ databases">
        <title>Comparative genomics of Cryptococcus and Kwoniella reveals pathogenesis evolution and contrasting modes of karyotype evolution via chromosome fusion or intercentromeric recombination.</title>
        <authorList>
            <person name="Coelho M.A."/>
            <person name="David-Palma M."/>
            <person name="Shea T."/>
            <person name="Bowers K."/>
            <person name="McGinley-Smith S."/>
            <person name="Mohammad A.W."/>
            <person name="Gnirke A."/>
            <person name="Yurkov A.M."/>
            <person name="Nowrousian M."/>
            <person name="Sun S."/>
            <person name="Cuomo C.A."/>
            <person name="Heitman J."/>
        </authorList>
    </citation>
    <scope>NUCLEOTIDE SEQUENCE</scope>
    <source>
        <strain evidence="2">CBS 10117</strain>
    </source>
</reference>
<dbReference type="VEuPathDB" id="FungiDB:I303_06491"/>
<dbReference type="STRING" id="1296121.A0A1A5ZYP7"/>
<dbReference type="Proteomes" id="UP000078595">
    <property type="component" value="Chromosome 9"/>
</dbReference>
<dbReference type="KEGG" id="kdj:28970190"/>
<protein>
    <submittedName>
        <fullName evidence="1">Uncharacterized protein</fullName>
    </submittedName>
</protein>
<evidence type="ECO:0000313" key="1">
    <source>
        <dbReference type="EMBL" id="OBR82933.1"/>
    </source>
</evidence>
<evidence type="ECO:0000313" key="3">
    <source>
        <dbReference type="Proteomes" id="UP000078595"/>
    </source>
</evidence>
<dbReference type="AlphaFoldDB" id="A0A1A5ZYP7"/>
<dbReference type="EMBL" id="KI894034">
    <property type="protein sequence ID" value="OBR82933.1"/>
    <property type="molecule type" value="Genomic_DNA"/>
</dbReference>
<sequence>MSDSQQSNLDDASDLFQFGGDTWGVDHTKDPWTPQYHEATFHTTTVHLAWSRICWEGQDISIYGAKRDNHGLYAVSIDNQEPVFADGFSKKEQIQAVLYSSGGLEWGKHQLTIWNTNKFNFTKNPIWLDVDFASFTGSAISCNELPEISITPSDPSGVNATSTGSAFPTKSTGAVNATATLPQVNTSSIAAFSVTTAPSVSPTTTILLGSSVTESVSTSMSSSGNETQASAAATGPSSSAIRLVAGIEGQLALLALASWWLARVFQ</sequence>